<dbReference type="Pfam" id="PF00005">
    <property type="entry name" value="ABC_tran"/>
    <property type="match status" value="1"/>
</dbReference>
<dbReference type="InterPro" id="IPR003593">
    <property type="entry name" value="AAA+_ATPase"/>
</dbReference>
<keyword evidence="3 5" id="KW-0067">ATP-binding</keyword>
<dbReference type="PANTHER" id="PTHR42939:SF1">
    <property type="entry name" value="ABC TRANSPORTER ATP-BINDING PROTEIN ALBC-RELATED"/>
    <property type="match status" value="1"/>
</dbReference>
<dbReference type="EMBL" id="POUA01000084">
    <property type="protein sequence ID" value="PZG47567.1"/>
    <property type="molecule type" value="Genomic_DNA"/>
</dbReference>
<protein>
    <submittedName>
        <fullName evidence="5">Heme ABC exporter ATP-binding protein CcmA</fullName>
    </submittedName>
</protein>
<keyword evidence="1" id="KW-0813">Transport</keyword>
<evidence type="ECO:0000256" key="3">
    <source>
        <dbReference type="ARBA" id="ARBA00022840"/>
    </source>
</evidence>
<dbReference type="PANTHER" id="PTHR42939">
    <property type="entry name" value="ABC TRANSPORTER ATP-BINDING PROTEIN ALBC-RELATED"/>
    <property type="match status" value="1"/>
</dbReference>
<evidence type="ECO:0000256" key="2">
    <source>
        <dbReference type="ARBA" id="ARBA00022741"/>
    </source>
</evidence>
<dbReference type="InterPro" id="IPR003439">
    <property type="entry name" value="ABC_transporter-like_ATP-bd"/>
</dbReference>
<dbReference type="GO" id="GO:0005524">
    <property type="term" value="F:ATP binding"/>
    <property type="evidence" value="ECO:0007669"/>
    <property type="project" value="UniProtKB-KW"/>
</dbReference>
<evidence type="ECO:0000256" key="1">
    <source>
        <dbReference type="ARBA" id="ARBA00022448"/>
    </source>
</evidence>
<gene>
    <name evidence="5" type="ORF">C1I98_13075</name>
</gene>
<accession>A0A2W2HNS8</accession>
<evidence type="ECO:0000259" key="4">
    <source>
        <dbReference type="PROSITE" id="PS50893"/>
    </source>
</evidence>
<dbReference type="SMART" id="SM00382">
    <property type="entry name" value="AAA"/>
    <property type="match status" value="1"/>
</dbReference>
<name>A0A2W2HNS8_9ACTN</name>
<keyword evidence="2" id="KW-0547">Nucleotide-binding</keyword>
<dbReference type="GO" id="GO:0016887">
    <property type="term" value="F:ATP hydrolysis activity"/>
    <property type="evidence" value="ECO:0007669"/>
    <property type="project" value="InterPro"/>
</dbReference>
<proteinExistence type="predicted"/>
<dbReference type="InterPro" id="IPR027417">
    <property type="entry name" value="P-loop_NTPase"/>
</dbReference>
<dbReference type="SUPFAM" id="SSF52540">
    <property type="entry name" value="P-loop containing nucleoside triphosphate hydrolases"/>
    <property type="match status" value="1"/>
</dbReference>
<dbReference type="AlphaFoldDB" id="A0A2W2HNS8"/>
<reference evidence="5 6" key="1">
    <citation type="submission" date="2018-01" db="EMBL/GenBank/DDBJ databases">
        <title>Draft genome sequence of Sphaerisporangium sp. 7K107.</title>
        <authorList>
            <person name="Sahin N."/>
            <person name="Saygin H."/>
            <person name="Ay H."/>
        </authorList>
    </citation>
    <scope>NUCLEOTIDE SEQUENCE [LARGE SCALE GENOMIC DNA]</scope>
    <source>
        <strain evidence="5 6">7K107</strain>
    </source>
</reference>
<keyword evidence="6" id="KW-1185">Reference proteome</keyword>
<feature type="domain" description="ABC transporter" evidence="4">
    <location>
        <begin position="27"/>
        <end position="240"/>
    </location>
</feature>
<dbReference type="Proteomes" id="UP000248544">
    <property type="component" value="Unassembled WGS sequence"/>
</dbReference>
<dbReference type="InterPro" id="IPR051782">
    <property type="entry name" value="ABC_Transporter_VariousFunc"/>
</dbReference>
<sequence>MRIIFASPHVVGRPPGCLATIREVTAIRRESALTVTGARVELGGNLVLDGVDLSAATGEAVAIMGDNGVGKSTLLRGLAGLQRLDSGEIDVLGGGAPSDDAAFWGEVVLVADEPGWYPGLTVEEHLGLVQAVYGATRMTAADALAAFHLRARADVAPLNLSTGQRQRLSLAMALLRPSRLLLLDEPERGLDAGFRPRLGEILREYTAAGGTVVMATHDPRLAEAAAARLVRLAEGRAVAR</sequence>
<evidence type="ECO:0000313" key="5">
    <source>
        <dbReference type="EMBL" id="PZG47567.1"/>
    </source>
</evidence>
<organism evidence="5 6">
    <name type="scientific">Spongiactinospora gelatinilytica</name>
    <dbReference type="NCBI Taxonomy" id="2666298"/>
    <lineage>
        <taxon>Bacteria</taxon>
        <taxon>Bacillati</taxon>
        <taxon>Actinomycetota</taxon>
        <taxon>Actinomycetes</taxon>
        <taxon>Streptosporangiales</taxon>
        <taxon>Streptosporangiaceae</taxon>
        <taxon>Spongiactinospora</taxon>
    </lineage>
</organism>
<dbReference type="PROSITE" id="PS50893">
    <property type="entry name" value="ABC_TRANSPORTER_2"/>
    <property type="match status" value="1"/>
</dbReference>
<dbReference type="Gene3D" id="3.40.50.300">
    <property type="entry name" value="P-loop containing nucleotide triphosphate hydrolases"/>
    <property type="match status" value="1"/>
</dbReference>
<evidence type="ECO:0000313" key="6">
    <source>
        <dbReference type="Proteomes" id="UP000248544"/>
    </source>
</evidence>
<comment type="caution">
    <text evidence="5">The sequence shown here is derived from an EMBL/GenBank/DDBJ whole genome shotgun (WGS) entry which is preliminary data.</text>
</comment>